<proteinExistence type="predicted"/>
<dbReference type="Proteomes" id="UP000034805">
    <property type="component" value="Unassembled WGS sequence"/>
</dbReference>
<gene>
    <name evidence="1" type="ORF">Z043_106957</name>
</gene>
<evidence type="ECO:0000313" key="2">
    <source>
        <dbReference type="Proteomes" id="UP000034805"/>
    </source>
</evidence>
<comment type="caution">
    <text evidence="1">The sequence shown here is derived from an EMBL/GenBank/DDBJ whole genome shotgun (WGS) entry which is preliminary data.</text>
</comment>
<name>A0A0N8K146_SCLFO</name>
<accession>A0A0N8K146</accession>
<sequence length="204" mass="22706">RSFKSYVNSVAETSFPHLRNITTLKCLLSGLEIKKNIPSQLNLKALNFSTALSAINVNVLFHQELSYKPHFKTVTKTCFLKLRTIFKQKLFLSGSDIEKLVMPSLPAGLTTETPCFLTFLLTSSCPFHSSRMLQPGLSPAPGSATIFFQFSTVITNFLLHIDLTKILILTYKVLKGLNLNGQSPLQPEAKLHPVFRGHQFPGSP</sequence>
<reference evidence="1 2" key="1">
    <citation type="submission" date="2015-08" db="EMBL/GenBank/DDBJ databases">
        <title>The genome of the Asian arowana (Scleropages formosus).</title>
        <authorList>
            <person name="Tan M.H."/>
            <person name="Gan H.M."/>
            <person name="Croft L.J."/>
            <person name="Austin C.M."/>
        </authorList>
    </citation>
    <scope>NUCLEOTIDE SEQUENCE [LARGE SCALE GENOMIC DNA]</scope>
    <source>
        <strain evidence="1">Aro1</strain>
    </source>
</reference>
<feature type="non-terminal residue" evidence="1">
    <location>
        <position position="1"/>
    </location>
</feature>
<dbReference type="EMBL" id="JARO02001967">
    <property type="protein sequence ID" value="KPP73921.1"/>
    <property type="molecule type" value="Genomic_DNA"/>
</dbReference>
<protein>
    <submittedName>
        <fullName evidence="1">Uncharacterized protein</fullName>
    </submittedName>
</protein>
<evidence type="ECO:0000313" key="1">
    <source>
        <dbReference type="EMBL" id="KPP73921.1"/>
    </source>
</evidence>
<organism evidence="1 2">
    <name type="scientific">Scleropages formosus</name>
    <name type="common">Asian bonytongue</name>
    <name type="synonym">Osteoglossum formosum</name>
    <dbReference type="NCBI Taxonomy" id="113540"/>
    <lineage>
        <taxon>Eukaryota</taxon>
        <taxon>Metazoa</taxon>
        <taxon>Chordata</taxon>
        <taxon>Craniata</taxon>
        <taxon>Vertebrata</taxon>
        <taxon>Euteleostomi</taxon>
        <taxon>Actinopterygii</taxon>
        <taxon>Neopterygii</taxon>
        <taxon>Teleostei</taxon>
        <taxon>Osteoglossocephala</taxon>
        <taxon>Osteoglossomorpha</taxon>
        <taxon>Osteoglossiformes</taxon>
        <taxon>Osteoglossidae</taxon>
        <taxon>Scleropages</taxon>
    </lineage>
</organism>
<dbReference type="AlphaFoldDB" id="A0A0N8K146"/>